<protein>
    <submittedName>
        <fullName evidence="1">Uncharacterized protein</fullName>
    </submittedName>
</protein>
<gene>
    <name evidence="1" type="ORF">LMG26411_04915</name>
</gene>
<keyword evidence="2" id="KW-1185">Reference proteome</keyword>
<name>A0ABM8TMU4_9BURK</name>
<sequence>MADDRDSVLDTVRLQFDRTLHSDYRSMDDLTTRAPGLMSSTGFKQR</sequence>
<organism evidence="1 2">
    <name type="scientific">Cupriavidus numazuensis</name>
    <dbReference type="NCBI Taxonomy" id="221992"/>
    <lineage>
        <taxon>Bacteria</taxon>
        <taxon>Pseudomonadati</taxon>
        <taxon>Pseudomonadota</taxon>
        <taxon>Betaproteobacteria</taxon>
        <taxon>Burkholderiales</taxon>
        <taxon>Burkholderiaceae</taxon>
        <taxon>Cupriavidus</taxon>
    </lineage>
</organism>
<dbReference type="RefSeq" id="WP_376989744.1">
    <property type="nucleotide sequence ID" value="NZ_JBHSDX010000032.1"/>
</dbReference>
<proteinExistence type="predicted"/>
<comment type="caution">
    <text evidence="1">The sequence shown here is derived from an EMBL/GenBank/DDBJ whole genome shotgun (WGS) entry which is preliminary data.</text>
</comment>
<dbReference type="Proteomes" id="UP000672657">
    <property type="component" value="Unassembled WGS sequence"/>
</dbReference>
<dbReference type="EMBL" id="CAJPVI010000033">
    <property type="protein sequence ID" value="CAG2155374.1"/>
    <property type="molecule type" value="Genomic_DNA"/>
</dbReference>
<evidence type="ECO:0000313" key="2">
    <source>
        <dbReference type="Proteomes" id="UP000672657"/>
    </source>
</evidence>
<evidence type="ECO:0000313" key="1">
    <source>
        <dbReference type="EMBL" id="CAG2155374.1"/>
    </source>
</evidence>
<accession>A0ABM8TMU4</accession>
<reference evidence="1 2" key="1">
    <citation type="submission" date="2021-03" db="EMBL/GenBank/DDBJ databases">
        <authorList>
            <person name="Peeters C."/>
        </authorList>
    </citation>
    <scope>NUCLEOTIDE SEQUENCE [LARGE SCALE GENOMIC DNA]</scope>
    <source>
        <strain evidence="1 2">LMG 26411</strain>
    </source>
</reference>